<comment type="caution">
    <text evidence="2">The sequence shown here is derived from an EMBL/GenBank/DDBJ whole genome shotgun (WGS) entry which is preliminary data.</text>
</comment>
<protein>
    <submittedName>
        <fullName evidence="2">DUF3387 domain-containing protein</fullName>
    </submittedName>
</protein>
<evidence type="ECO:0000259" key="1">
    <source>
        <dbReference type="Pfam" id="PF11867"/>
    </source>
</evidence>
<dbReference type="Proteomes" id="UP001527882">
    <property type="component" value="Unassembled WGS sequence"/>
</dbReference>
<feature type="domain" description="Type I restriction enzyme HindI endonuclease subunit-like C-terminal" evidence="1">
    <location>
        <begin position="2"/>
        <end position="88"/>
    </location>
</feature>
<dbReference type="EMBL" id="JAQAGZ010000014">
    <property type="protein sequence ID" value="MCZ8514959.1"/>
    <property type="molecule type" value="Genomic_DNA"/>
</dbReference>
<reference evidence="2 3" key="1">
    <citation type="submission" date="2022-12" db="EMBL/GenBank/DDBJ databases">
        <title>Draft genome sequence of Paenibacillus sp. dW9.</title>
        <authorList>
            <person name="Choi E.-W."/>
            <person name="Kim D.-U."/>
        </authorList>
    </citation>
    <scope>NUCLEOTIDE SEQUENCE [LARGE SCALE GENOMIC DNA]</scope>
    <source>
        <strain evidence="3">dW9</strain>
    </source>
</reference>
<dbReference type="RefSeq" id="WP_269883514.1">
    <property type="nucleotide sequence ID" value="NZ_JAQAGZ010000014.1"/>
</dbReference>
<accession>A0ABT4QDK2</accession>
<keyword evidence="3" id="KW-1185">Reference proteome</keyword>
<proteinExistence type="predicted"/>
<dbReference type="Pfam" id="PF11867">
    <property type="entry name" value="T1RH-like_C"/>
    <property type="match status" value="1"/>
</dbReference>
<evidence type="ECO:0000313" key="2">
    <source>
        <dbReference type="EMBL" id="MCZ8514959.1"/>
    </source>
</evidence>
<dbReference type="InterPro" id="IPR021810">
    <property type="entry name" value="T1RH-like_C"/>
</dbReference>
<gene>
    <name evidence="2" type="ORF">O9H85_21545</name>
</gene>
<evidence type="ECO:0000313" key="3">
    <source>
        <dbReference type="Proteomes" id="UP001527882"/>
    </source>
</evidence>
<organism evidence="2 3">
    <name type="scientific">Paenibacillus gyeongsangnamensis</name>
    <dbReference type="NCBI Taxonomy" id="3388067"/>
    <lineage>
        <taxon>Bacteria</taxon>
        <taxon>Bacillati</taxon>
        <taxon>Bacillota</taxon>
        <taxon>Bacilli</taxon>
        <taxon>Bacillales</taxon>
        <taxon>Paenibacillaceae</taxon>
        <taxon>Paenibacillus</taxon>
    </lineage>
</organism>
<name>A0ABT4QDK2_9BACL</name>
<sequence>MLDEAFLADFEQKPHVDLRLKLLQKLLEEEIFYLVKQKNALGKELSKLLEKTINDYHNRVITATAVAQMMVEAKKKMDEERKKKKERGAGAF</sequence>